<feature type="non-terminal residue" evidence="4">
    <location>
        <position position="152"/>
    </location>
</feature>
<evidence type="ECO:0000256" key="1">
    <source>
        <dbReference type="ARBA" id="ARBA00009171"/>
    </source>
</evidence>
<gene>
    <name evidence="4" type="primary">Marveld2_0</name>
    <name evidence="4" type="ORF">CHATOR_R15286</name>
</gene>
<dbReference type="AlphaFoldDB" id="A0A7L0JTN7"/>
<dbReference type="GO" id="GO:0070830">
    <property type="term" value="P:bicellular tight junction assembly"/>
    <property type="evidence" value="ECO:0007669"/>
    <property type="project" value="TreeGrafter"/>
</dbReference>
<keyword evidence="5" id="KW-1185">Reference proteome</keyword>
<sequence>LQQALASCPPIYVLKPPPARAKRIVFEDEVGPAGRPPGGATVTVAFTEEGENLTPPRPCRKYPAIRSGQQREEYRAVFTDQHAEYKELLGEVRAARRRLGQLEAAVPALSHRQDSAFLEKQRRCEYLRKKLTHIKMQIQEYDRSTRSNAVYF</sequence>
<dbReference type="InterPro" id="IPR031176">
    <property type="entry name" value="ELL/occludin"/>
</dbReference>
<evidence type="ECO:0000313" key="4">
    <source>
        <dbReference type="EMBL" id="NXK46753.1"/>
    </source>
</evidence>
<evidence type="ECO:0000313" key="5">
    <source>
        <dbReference type="Proteomes" id="UP000537522"/>
    </source>
</evidence>
<dbReference type="PANTHER" id="PTHR23288:SF3">
    <property type="entry name" value="MARVEL DOMAIN-CONTAINING PROTEIN 2"/>
    <property type="match status" value="1"/>
</dbReference>
<protein>
    <submittedName>
        <fullName evidence="4">MALD2 protein</fullName>
    </submittedName>
</protein>
<comment type="caution">
    <text evidence="4">The sequence shown here is derived from an EMBL/GenBank/DDBJ whole genome shotgun (WGS) entry which is preliminary data.</text>
</comment>
<feature type="domain" description="OCEL" evidence="3">
    <location>
        <begin position="56"/>
        <end position="146"/>
    </location>
</feature>
<dbReference type="EMBL" id="VXAL01004255">
    <property type="protein sequence ID" value="NXK46753.1"/>
    <property type="molecule type" value="Genomic_DNA"/>
</dbReference>
<evidence type="ECO:0000259" key="3">
    <source>
        <dbReference type="PROSITE" id="PS51980"/>
    </source>
</evidence>
<dbReference type="PROSITE" id="PS51980">
    <property type="entry name" value="OCEL"/>
    <property type="match status" value="1"/>
</dbReference>
<proteinExistence type="inferred from homology"/>
<feature type="non-terminal residue" evidence="4">
    <location>
        <position position="1"/>
    </location>
</feature>
<dbReference type="GO" id="GO:0031410">
    <property type="term" value="C:cytoplasmic vesicle"/>
    <property type="evidence" value="ECO:0007669"/>
    <property type="project" value="TreeGrafter"/>
</dbReference>
<dbReference type="Gene3D" id="6.10.140.340">
    <property type="match status" value="2"/>
</dbReference>
<dbReference type="Pfam" id="PF07303">
    <property type="entry name" value="Occludin_ELL"/>
    <property type="match status" value="1"/>
</dbReference>
<dbReference type="PANTHER" id="PTHR23288">
    <property type="entry name" value="OCCLUDIN AND RNA POLYMERASE II ELONGATION FACTOR ELL"/>
    <property type="match status" value="1"/>
</dbReference>
<dbReference type="GO" id="GO:0005923">
    <property type="term" value="C:bicellular tight junction"/>
    <property type="evidence" value="ECO:0007669"/>
    <property type="project" value="TreeGrafter"/>
</dbReference>
<organism evidence="4 5">
    <name type="scientific">Chauna torquata</name>
    <name type="common">Southern screamer</name>
    <dbReference type="NCBI Taxonomy" id="30388"/>
    <lineage>
        <taxon>Eukaryota</taxon>
        <taxon>Metazoa</taxon>
        <taxon>Chordata</taxon>
        <taxon>Craniata</taxon>
        <taxon>Vertebrata</taxon>
        <taxon>Euteleostomi</taxon>
        <taxon>Archelosauria</taxon>
        <taxon>Archosauria</taxon>
        <taxon>Dinosauria</taxon>
        <taxon>Saurischia</taxon>
        <taxon>Theropoda</taxon>
        <taxon>Coelurosauria</taxon>
        <taxon>Aves</taxon>
        <taxon>Neognathae</taxon>
        <taxon>Galloanserae</taxon>
        <taxon>Anseriformes</taxon>
        <taxon>Anhimidae</taxon>
        <taxon>Chauna</taxon>
    </lineage>
</organism>
<comment type="similarity">
    <text evidence="1 2">Belongs to the ELL/occludin family.</text>
</comment>
<accession>A0A7L0JTN7</accession>
<evidence type="ECO:0000256" key="2">
    <source>
        <dbReference type="PROSITE-ProRule" id="PRU01324"/>
    </source>
</evidence>
<dbReference type="Proteomes" id="UP000537522">
    <property type="component" value="Unassembled WGS sequence"/>
</dbReference>
<reference evidence="4 5" key="1">
    <citation type="submission" date="2019-09" db="EMBL/GenBank/DDBJ databases">
        <title>Bird 10,000 Genomes (B10K) Project - Family phase.</title>
        <authorList>
            <person name="Zhang G."/>
        </authorList>
    </citation>
    <scope>NUCLEOTIDE SEQUENCE [LARGE SCALE GENOMIC DNA]</scope>
    <source>
        <strain evidence="4">B10K-DU-011-36</strain>
        <tissue evidence="4">Muscle</tissue>
    </source>
</reference>
<dbReference type="InterPro" id="IPR010844">
    <property type="entry name" value="Occludin_ELL"/>
</dbReference>
<dbReference type="SUPFAM" id="SSF144292">
    <property type="entry name" value="occludin/ELL-like"/>
    <property type="match status" value="1"/>
</dbReference>
<name>A0A7L0JTN7_CHATO</name>
<dbReference type="GO" id="GO:0016324">
    <property type="term" value="C:apical plasma membrane"/>
    <property type="evidence" value="ECO:0007669"/>
    <property type="project" value="TreeGrafter"/>
</dbReference>